<proteinExistence type="predicted"/>
<gene>
    <name evidence="2" type="ORF">QR680_007521</name>
</gene>
<feature type="compositionally biased region" description="Polar residues" evidence="1">
    <location>
        <begin position="246"/>
        <end position="260"/>
    </location>
</feature>
<organism evidence="2 3">
    <name type="scientific">Steinernema hermaphroditum</name>
    <dbReference type="NCBI Taxonomy" id="289476"/>
    <lineage>
        <taxon>Eukaryota</taxon>
        <taxon>Metazoa</taxon>
        <taxon>Ecdysozoa</taxon>
        <taxon>Nematoda</taxon>
        <taxon>Chromadorea</taxon>
        <taxon>Rhabditida</taxon>
        <taxon>Tylenchina</taxon>
        <taxon>Panagrolaimomorpha</taxon>
        <taxon>Strongyloidoidea</taxon>
        <taxon>Steinernematidae</taxon>
        <taxon>Steinernema</taxon>
    </lineage>
</organism>
<dbReference type="Proteomes" id="UP001175271">
    <property type="component" value="Unassembled WGS sequence"/>
</dbReference>
<name>A0AA39IFW4_9BILA</name>
<evidence type="ECO:0000256" key="1">
    <source>
        <dbReference type="SAM" id="MobiDB-lite"/>
    </source>
</evidence>
<reference evidence="2" key="1">
    <citation type="submission" date="2023-06" db="EMBL/GenBank/DDBJ databases">
        <title>Genomic analysis of the entomopathogenic nematode Steinernema hermaphroditum.</title>
        <authorList>
            <person name="Schwarz E.M."/>
            <person name="Heppert J.K."/>
            <person name="Baniya A."/>
            <person name="Schwartz H.T."/>
            <person name="Tan C.-H."/>
            <person name="Antoshechkin I."/>
            <person name="Sternberg P.W."/>
            <person name="Goodrich-Blair H."/>
            <person name="Dillman A.R."/>
        </authorList>
    </citation>
    <scope>NUCLEOTIDE SEQUENCE</scope>
    <source>
        <strain evidence="2">PS9179</strain>
        <tissue evidence="2">Whole animal</tissue>
    </source>
</reference>
<keyword evidence="3" id="KW-1185">Reference proteome</keyword>
<dbReference type="EMBL" id="JAUCMV010000001">
    <property type="protein sequence ID" value="KAK0422352.1"/>
    <property type="molecule type" value="Genomic_DNA"/>
</dbReference>
<evidence type="ECO:0000313" key="3">
    <source>
        <dbReference type="Proteomes" id="UP001175271"/>
    </source>
</evidence>
<feature type="region of interest" description="Disordered" evidence="1">
    <location>
        <begin position="236"/>
        <end position="262"/>
    </location>
</feature>
<comment type="caution">
    <text evidence="2">The sequence shown here is derived from an EMBL/GenBank/DDBJ whole genome shotgun (WGS) entry which is preliminary data.</text>
</comment>
<protein>
    <submittedName>
        <fullName evidence="2">Uncharacterized protein</fullName>
    </submittedName>
</protein>
<sequence length="276" mass="31615">MRPIFRNLMGFFNSAVVDFTDETPFRDFVAQLLKARKLESLELKDNWGGNYLRPQIELGRCPACITAKAPSPWIRNTLEEAFYQQSLVRLQLSFGYTHWASKVFLTNLVEGWLSGRFPATTKSVDILGGPDVDMLQRYEFRSTNHCRRAEDIVGPFLWRSYILLHPTEIGRALRITVFARREVKGAFTNPPMRRDHSRSLPIDVHERTDATRRDVCRRSGDRRVGPQLAFVNTHSRVSPADGRPTIGSNPITSRNPSTPYRPQYILGTIPTVRGER</sequence>
<evidence type="ECO:0000313" key="2">
    <source>
        <dbReference type="EMBL" id="KAK0422352.1"/>
    </source>
</evidence>
<dbReference type="AlphaFoldDB" id="A0AA39IFW4"/>
<accession>A0AA39IFW4</accession>